<keyword evidence="5" id="KW-0472">Membrane</keyword>
<feature type="compositionally biased region" description="Polar residues" evidence="7">
    <location>
        <begin position="603"/>
        <end position="620"/>
    </location>
</feature>
<dbReference type="RefSeq" id="XP_013912204.1">
    <property type="nucleotide sequence ID" value="XM_014056729.1"/>
</dbReference>
<keyword evidence="4" id="KW-0175">Coiled coil</keyword>
<feature type="region of interest" description="Disordered" evidence="7">
    <location>
        <begin position="482"/>
        <end position="538"/>
    </location>
</feature>
<evidence type="ECO:0000313" key="8">
    <source>
        <dbReference type="Proteomes" id="UP000504617"/>
    </source>
</evidence>
<dbReference type="GO" id="GO:0005886">
    <property type="term" value="C:plasma membrane"/>
    <property type="evidence" value="ECO:0007669"/>
    <property type="project" value="UniProtKB-SubCell"/>
</dbReference>
<comment type="subcellular location">
    <subcellularLocation>
        <location evidence="1">Cell membrane</location>
        <topology evidence="1">Lipid-anchor</topology>
        <orientation evidence="1">Cytoplasmic side</orientation>
    </subcellularLocation>
</comment>
<keyword evidence="8" id="KW-1185">Reference proteome</keyword>
<dbReference type="OrthoDB" id="9941155at2759"/>
<evidence type="ECO:0000256" key="1">
    <source>
        <dbReference type="ARBA" id="ARBA00004342"/>
    </source>
</evidence>
<keyword evidence="2" id="KW-1003">Cell membrane</keyword>
<dbReference type="GeneID" id="106541331"/>
<accession>A0A6I9X9C9</accession>
<reference evidence="9" key="1">
    <citation type="submission" date="2025-08" db="UniProtKB">
        <authorList>
            <consortium name="RefSeq"/>
        </authorList>
    </citation>
    <scope>IDENTIFICATION</scope>
    <source>
        <tissue evidence="9">Skeletal muscle</tissue>
    </source>
</reference>
<evidence type="ECO:0000256" key="4">
    <source>
        <dbReference type="ARBA" id="ARBA00023054"/>
    </source>
</evidence>
<feature type="region of interest" description="Disordered" evidence="7">
    <location>
        <begin position="259"/>
        <end position="296"/>
    </location>
</feature>
<evidence type="ECO:0000256" key="3">
    <source>
        <dbReference type="ARBA" id="ARBA00022553"/>
    </source>
</evidence>
<keyword evidence="6" id="KW-0449">Lipoprotein</keyword>
<evidence type="ECO:0000256" key="6">
    <source>
        <dbReference type="ARBA" id="ARBA00023288"/>
    </source>
</evidence>
<dbReference type="AlphaFoldDB" id="A0A6I9X9C9"/>
<evidence type="ECO:0000256" key="5">
    <source>
        <dbReference type="ARBA" id="ARBA00023136"/>
    </source>
</evidence>
<dbReference type="PANTHER" id="PTHR10498">
    <property type="entry name" value="PARALEMMIN-RELATED"/>
    <property type="match status" value="1"/>
</dbReference>
<name>A0A6I9X9C9_9SAUR</name>
<feature type="compositionally biased region" description="Basic and acidic residues" evidence="7">
    <location>
        <begin position="713"/>
        <end position="725"/>
    </location>
</feature>
<keyword evidence="3" id="KW-0597">Phosphoprotein</keyword>
<feature type="region of interest" description="Disordered" evidence="7">
    <location>
        <begin position="589"/>
        <end position="646"/>
    </location>
</feature>
<feature type="region of interest" description="Disordered" evidence="7">
    <location>
        <begin position="713"/>
        <end position="782"/>
    </location>
</feature>
<protein>
    <submittedName>
        <fullName evidence="9">A-kinase anchor protein 2 isoform X1</fullName>
    </submittedName>
</protein>
<feature type="compositionally biased region" description="Polar residues" evidence="7">
    <location>
        <begin position="482"/>
        <end position="524"/>
    </location>
</feature>
<dbReference type="CTD" id="103898495"/>
<evidence type="ECO:0000313" key="9">
    <source>
        <dbReference type="RefSeq" id="XP_013912204.1"/>
    </source>
</evidence>
<dbReference type="PANTHER" id="PTHR10498:SF10">
    <property type="entry name" value="PALM2 AND AKAP2 FUSION-RELATED"/>
    <property type="match status" value="1"/>
</dbReference>
<dbReference type="KEGG" id="tsr:106541331"/>
<dbReference type="Proteomes" id="UP000504617">
    <property type="component" value="Unplaced"/>
</dbReference>
<feature type="compositionally biased region" description="Low complexity" evidence="7">
    <location>
        <begin position="763"/>
        <end position="773"/>
    </location>
</feature>
<sequence length="853" mass="94951">MEIESLVSEHKDSIVRTSTYGTENQSHLLSTIASHNGLKERHESLDSEVAKEIRYLDEVLEANCCDSASDNPFNGMTSSSPERSVAVAVDGSSPSVHVTNDFPALDGHNGIKVGGQTHPTLEHSGINTASGKLKPNGHFVEILQEKPCDTLKVPVSPCSSTSSRSSKDGELTLATIKKEAKFELRAFQEDKKPSKLFEEEDPGENYRVRKVRPSDEIIELEKERRELIRSQAVKKNPEIAAKWWNPPQEKTLEEQLAEEHLESHKKYKERKQKQQQQPPSMPVKHASYSYAPSDSADKNQKLDIVTEQIDFSAARKQFQLMENLDQQNNSAALKRSGTPKMFTIQPFYKPIGPSQMDRRTISATKPVTVYGQAGNNAVATTNTEKLSFISDDSINQNISGGPTGPTLYGDSTKCVQAIKIWSDDDEFTSAKAVLTVVKDDEQSVLDQFSKSISVSFPPEELDSGLDELSVRSQDTTVLETLSNDFSMDNISDSGASNETMNPLQENSLTDFSLPQTPQANTPSECQDVPKSLSEHGFYSPSPPLVNSVLTEEQLEYQADLLVQNAIQQAITEQANKMNYQQAKDIMGQSNGQEQEKLNRGPYSENQHGSTFQPPQVSSPMQEKRDTTPKTTSDSALREKQPSPVAYTTQAVSVEEVKPEVSYFSKYSEAAELRSTASILAVQETEVTVGPFKLRSKKQRTLSMIEEEIRAAQQREEELKRQRQDMHLIPNPVTKSAPPPSTRTASYKTAPGKIEKIKPPPSPTGEGPPSHPSSASDESGGSQRAKNLMQTLMEDYESHKTKRRERMDENSYNYKLLSNKVTSEVLEATRVNRRKSTLALRWEAGIYANREENE</sequence>
<evidence type="ECO:0000256" key="7">
    <source>
        <dbReference type="SAM" id="MobiDB-lite"/>
    </source>
</evidence>
<proteinExistence type="predicted"/>
<organism evidence="8 9">
    <name type="scientific">Thamnophis sirtalis</name>
    <dbReference type="NCBI Taxonomy" id="35019"/>
    <lineage>
        <taxon>Eukaryota</taxon>
        <taxon>Metazoa</taxon>
        <taxon>Chordata</taxon>
        <taxon>Craniata</taxon>
        <taxon>Vertebrata</taxon>
        <taxon>Euteleostomi</taxon>
        <taxon>Lepidosauria</taxon>
        <taxon>Squamata</taxon>
        <taxon>Bifurcata</taxon>
        <taxon>Unidentata</taxon>
        <taxon>Episquamata</taxon>
        <taxon>Toxicofera</taxon>
        <taxon>Serpentes</taxon>
        <taxon>Colubroidea</taxon>
        <taxon>Colubridae</taxon>
        <taxon>Natricinae</taxon>
        <taxon>Thamnophis</taxon>
    </lineage>
</organism>
<evidence type="ECO:0000256" key="2">
    <source>
        <dbReference type="ARBA" id="ARBA00022475"/>
    </source>
</evidence>
<gene>
    <name evidence="9" type="primary">AKAP2</name>
</gene>